<reference evidence="2" key="1">
    <citation type="submission" date="2022-01" db="EMBL/GenBank/DDBJ databases">
        <authorList>
            <person name="Criscuolo A."/>
        </authorList>
    </citation>
    <scope>NUCLEOTIDE SEQUENCE</scope>
    <source>
        <strain evidence="2">CIP111893</strain>
    </source>
</reference>
<protein>
    <submittedName>
        <fullName evidence="2">Uncharacterized protein</fullName>
    </submittedName>
</protein>
<dbReference type="EMBL" id="CAKMMF010000001">
    <property type="protein sequence ID" value="CAH1190336.1"/>
    <property type="molecule type" value="Genomic_DNA"/>
</dbReference>
<proteinExistence type="predicted"/>
<feature type="transmembrane region" description="Helical" evidence="1">
    <location>
        <begin position="46"/>
        <end position="66"/>
    </location>
</feature>
<organism evidence="2 3">
    <name type="scientific">Paenibacillus plantiphilus</name>
    <dbReference type="NCBI Taxonomy" id="2905650"/>
    <lineage>
        <taxon>Bacteria</taxon>
        <taxon>Bacillati</taxon>
        <taxon>Bacillota</taxon>
        <taxon>Bacilli</taxon>
        <taxon>Bacillales</taxon>
        <taxon>Paenibacillaceae</taxon>
        <taxon>Paenibacillus</taxon>
    </lineage>
</organism>
<dbReference type="Proteomes" id="UP000838686">
    <property type="component" value="Unassembled WGS sequence"/>
</dbReference>
<accession>A0ABM9BNV5</accession>
<evidence type="ECO:0000256" key="1">
    <source>
        <dbReference type="SAM" id="Phobius"/>
    </source>
</evidence>
<keyword evidence="1" id="KW-0812">Transmembrane</keyword>
<name>A0ABM9BNV5_9BACL</name>
<keyword evidence="3" id="KW-1185">Reference proteome</keyword>
<feature type="transmembrane region" description="Helical" evidence="1">
    <location>
        <begin position="81"/>
        <end position="98"/>
    </location>
</feature>
<dbReference type="RefSeq" id="WP_236338491.1">
    <property type="nucleotide sequence ID" value="NZ_CAKMMF010000001.1"/>
</dbReference>
<evidence type="ECO:0000313" key="3">
    <source>
        <dbReference type="Proteomes" id="UP000838686"/>
    </source>
</evidence>
<comment type="caution">
    <text evidence="2">The sequence shown here is derived from an EMBL/GenBank/DDBJ whole genome shotgun (WGS) entry which is preliminary data.</text>
</comment>
<evidence type="ECO:0000313" key="2">
    <source>
        <dbReference type="EMBL" id="CAH1190336.1"/>
    </source>
</evidence>
<keyword evidence="1" id="KW-0472">Membrane</keyword>
<keyword evidence="1" id="KW-1133">Transmembrane helix</keyword>
<gene>
    <name evidence="2" type="ORF">PAECIP111893_00281</name>
</gene>
<sequence length="105" mass="11673">MSKLQLSNDNPRMNKHLIENGMKEKEMNLKAGLLGKVFGSNENTNIYIVGTITLIFLAIGGLYTFIPDEYKSASLTSEKLWTLLLPTITTIVGYLFGINSKSKSE</sequence>